<comment type="caution">
    <text evidence="1">The sequence shown here is derived from an EMBL/GenBank/DDBJ whole genome shotgun (WGS) entry which is preliminary data.</text>
</comment>
<dbReference type="EMBL" id="PGCL01000001">
    <property type="protein sequence ID" value="TAJ45365.1"/>
    <property type="molecule type" value="Genomic_DNA"/>
</dbReference>
<protein>
    <submittedName>
        <fullName evidence="1">Uncharacterized protein</fullName>
    </submittedName>
</protein>
<sequence length="523" mass="55867">MPPLLLACVLLCICVVSPAAAGWAGSTGLNLPPIGGDNGNLSGNGSVFGSSGADPAPSLPAAPDPSDYDAMAAYLVEQARLSMSGSAAGAQDVMVTIYSVITDPDLADPDYLGREKVVKVDVILNSSRGTLGDTLWAYEVDATRIAETLFDGDQKGRTACVAVFFREKAGGDPLMKLVLDAKTAAVFDQSWDGTSYIRLKHWSDAAVSSRYRGVGFEDPSSAMVPGQEIVTTVAVPCDEEAFRNAVIDATADIAATASEMSIQSIDQDYGAVAASALALTTSARTYEEEFSAYDVPDSYEGLKDEFIAALDCYVDAGSAIWYGATFTDGAAIELGNEYLVEGQDALNGVLGGLNLRQVEDSTLTLQSTDLYPDALDLGEPYRFVDSREVNKISVRPRSYTSWGSYTLGTGEDAVEVRAPYGREYLFVLVEVNHIGYYGGGSSRYRTPKPTDFTLITGGDEYTPSQPSGYVRGVGSVYISDYVDKSDFSTGYLVFEVPESFDPEDTYLRAKITGIGTPIWKLSE</sequence>
<evidence type="ECO:0000313" key="2">
    <source>
        <dbReference type="Proteomes" id="UP000292580"/>
    </source>
</evidence>
<evidence type="ECO:0000313" key="1">
    <source>
        <dbReference type="EMBL" id="TAJ45365.1"/>
    </source>
</evidence>
<proteinExistence type="predicted"/>
<dbReference type="AlphaFoldDB" id="A0A483CQG8"/>
<accession>A0A483CQG8</accession>
<keyword evidence="2" id="KW-1185">Reference proteome</keyword>
<gene>
    <name evidence="1" type="ORF">CUJ86_01060</name>
</gene>
<organism evidence="1 2">
    <name type="scientific">Methanofollis fontis</name>
    <dbReference type="NCBI Taxonomy" id="2052832"/>
    <lineage>
        <taxon>Archaea</taxon>
        <taxon>Methanobacteriati</taxon>
        <taxon>Methanobacteriota</taxon>
        <taxon>Stenosarchaea group</taxon>
        <taxon>Methanomicrobia</taxon>
        <taxon>Methanomicrobiales</taxon>
        <taxon>Methanomicrobiaceae</taxon>
        <taxon>Methanofollis</taxon>
    </lineage>
</organism>
<name>A0A483CQG8_9EURY</name>
<reference evidence="1 2" key="1">
    <citation type="submission" date="2017-11" db="EMBL/GenBank/DDBJ databases">
        <title>Isolation and Characterization of Methanofollis Species from Methane Seep Offshore SW Taiwan.</title>
        <authorList>
            <person name="Teng N.-H."/>
            <person name="Lai M.-C."/>
            <person name="Chen S.-C."/>
        </authorList>
    </citation>
    <scope>NUCLEOTIDE SEQUENCE [LARGE SCALE GENOMIC DNA]</scope>
    <source>
        <strain evidence="1 2">FWC-SCC2</strain>
    </source>
</reference>
<dbReference type="Proteomes" id="UP000292580">
    <property type="component" value="Unassembled WGS sequence"/>
</dbReference>